<evidence type="ECO:0000313" key="3">
    <source>
        <dbReference type="Proteomes" id="UP000666240"/>
    </source>
</evidence>
<accession>A0A8J7UIG6</accession>
<comment type="caution">
    <text evidence="2">The sequence shown here is derived from an EMBL/GenBank/DDBJ whole genome shotgun (WGS) entry which is preliminary data.</text>
</comment>
<feature type="transmembrane region" description="Helical" evidence="1">
    <location>
        <begin position="6"/>
        <end position="27"/>
    </location>
</feature>
<dbReference type="EMBL" id="JAGIYY010000002">
    <property type="protein sequence ID" value="MBP0438888.1"/>
    <property type="molecule type" value="Genomic_DNA"/>
</dbReference>
<organism evidence="2 3">
    <name type="scientific">Tianweitania sediminis</name>
    <dbReference type="NCBI Taxonomy" id="1502156"/>
    <lineage>
        <taxon>Bacteria</taxon>
        <taxon>Pseudomonadati</taxon>
        <taxon>Pseudomonadota</taxon>
        <taxon>Alphaproteobacteria</taxon>
        <taxon>Hyphomicrobiales</taxon>
        <taxon>Phyllobacteriaceae</taxon>
        <taxon>Tianweitania</taxon>
    </lineage>
</organism>
<protein>
    <submittedName>
        <fullName evidence="2">DUF1254 domain-containing protein</fullName>
    </submittedName>
</protein>
<sequence length="181" mass="19401">MTKLLYAIVVGLIGAAIVHIAIVLLIPSYAPRDAWSRLAAAGDLYTVAPISGDTAGAGLLVGEGDPLFRAAACRFDLTDGALHLVGTGRLPFWSMSIRDRAGQTTFSLSDRASTQAALNVIVLTPLQMIEMRRSLQPSLDEAVFIESETQEGIAVVRIFVPDPSWSETADTFLRELSCTPL</sequence>
<dbReference type="AlphaFoldDB" id="A0A8J7UIG6"/>
<keyword evidence="1" id="KW-0812">Transmembrane</keyword>
<dbReference type="Proteomes" id="UP000666240">
    <property type="component" value="Unassembled WGS sequence"/>
</dbReference>
<dbReference type="RefSeq" id="WP_209334892.1">
    <property type="nucleotide sequence ID" value="NZ_JAGIYY010000002.1"/>
</dbReference>
<proteinExistence type="predicted"/>
<keyword evidence="1" id="KW-1133">Transmembrane helix</keyword>
<reference evidence="2" key="1">
    <citation type="submission" date="2021-03" db="EMBL/GenBank/DDBJ databases">
        <title>Genome sequencing and assembly of Tianweitania sediminis.</title>
        <authorList>
            <person name="Chhetri G."/>
        </authorList>
    </citation>
    <scope>NUCLEOTIDE SEQUENCE</scope>
    <source>
        <strain evidence="2">Z8</strain>
    </source>
</reference>
<dbReference type="InterPro" id="IPR014456">
    <property type="entry name" value="UCP010244_IM"/>
</dbReference>
<evidence type="ECO:0000256" key="1">
    <source>
        <dbReference type="SAM" id="Phobius"/>
    </source>
</evidence>
<name>A0A8J7UIG6_9HYPH</name>
<keyword evidence="3" id="KW-1185">Reference proteome</keyword>
<dbReference type="PIRSF" id="PIRSF010244">
    <property type="entry name" value="UCP010244_imp"/>
    <property type="match status" value="1"/>
</dbReference>
<gene>
    <name evidence="2" type="ORF">J5Y06_09530</name>
</gene>
<evidence type="ECO:0000313" key="2">
    <source>
        <dbReference type="EMBL" id="MBP0438888.1"/>
    </source>
</evidence>
<keyword evidence="1" id="KW-0472">Membrane</keyword>